<proteinExistence type="inferred from homology"/>
<evidence type="ECO:0000256" key="3">
    <source>
        <dbReference type="SAM" id="Phobius"/>
    </source>
</evidence>
<dbReference type="InterPro" id="IPR006286">
    <property type="entry name" value="C56_PfpI-like"/>
</dbReference>
<comment type="similarity">
    <text evidence="1">Belongs to the peptidase C56 family.</text>
</comment>
<comment type="caution">
    <text evidence="5">The sequence shown here is derived from an EMBL/GenBank/DDBJ whole genome shotgun (WGS) entry which is preliminary data.</text>
</comment>
<evidence type="ECO:0000256" key="2">
    <source>
        <dbReference type="SAM" id="MobiDB-lite"/>
    </source>
</evidence>
<dbReference type="PROSITE" id="PS51276">
    <property type="entry name" value="PEPTIDASE_C56_PFPI"/>
    <property type="match status" value="1"/>
</dbReference>
<dbReference type="Pfam" id="PF01965">
    <property type="entry name" value="DJ-1_PfpI"/>
    <property type="match status" value="1"/>
</dbReference>
<dbReference type="SUPFAM" id="SSF52317">
    <property type="entry name" value="Class I glutamine amidotransferase-like"/>
    <property type="match status" value="1"/>
</dbReference>
<dbReference type="EMBL" id="JANUGW010000002">
    <property type="protein sequence ID" value="MCS0580476.1"/>
    <property type="molecule type" value="Genomic_DNA"/>
</dbReference>
<dbReference type="PANTHER" id="PTHR42733">
    <property type="entry name" value="DJ-1 PROTEIN"/>
    <property type="match status" value="1"/>
</dbReference>
<keyword evidence="3" id="KW-1133">Transmembrane helix</keyword>
<gene>
    <name evidence="5" type="ORF">NX784_02630</name>
</gene>
<evidence type="ECO:0000259" key="4">
    <source>
        <dbReference type="Pfam" id="PF01965"/>
    </source>
</evidence>
<dbReference type="RefSeq" id="WP_258815146.1">
    <property type="nucleotide sequence ID" value="NZ_JANUGW010000002.1"/>
</dbReference>
<feature type="transmembrane region" description="Helical" evidence="3">
    <location>
        <begin position="210"/>
        <end position="232"/>
    </location>
</feature>
<feature type="domain" description="DJ-1/PfpI" evidence="4">
    <location>
        <begin position="10"/>
        <end position="175"/>
    </location>
</feature>
<reference evidence="5 6" key="1">
    <citation type="submission" date="2022-08" db="EMBL/GenBank/DDBJ databases">
        <title>Reclassification of Massilia species as members of the genera Telluria, Duganella, Pseudoduganella, Mokoshia gen. nov. and Zemynaea gen. nov. using orthogonal and non-orthogonal genome-based approaches.</title>
        <authorList>
            <person name="Bowman J.P."/>
        </authorList>
    </citation>
    <scope>NUCLEOTIDE SEQUENCE [LARGE SCALE GENOMIC DNA]</scope>
    <source>
        <strain evidence="5 6">JCM 31316</strain>
    </source>
</reference>
<keyword evidence="6" id="KW-1185">Reference proteome</keyword>
<dbReference type="InterPro" id="IPR002818">
    <property type="entry name" value="DJ-1/PfpI"/>
</dbReference>
<accession>A0ABT1ZKS3</accession>
<evidence type="ECO:0000256" key="1">
    <source>
        <dbReference type="ARBA" id="ARBA00008542"/>
    </source>
</evidence>
<protein>
    <submittedName>
        <fullName evidence="5">DJ-1/PfpI family protein</fullName>
    </submittedName>
</protein>
<keyword evidence="3" id="KW-0472">Membrane</keyword>
<dbReference type="PANTHER" id="PTHR42733:SF12">
    <property type="entry name" value="PROTEINASE"/>
    <property type="match status" value="1"/>
</dbReference>
<organism evidence="5 6">
    <name type="scientific">Massilia pinisoli</name>
    <dbReference type="NCBI Taxonomy" id="1772194"/>
    <lineage>
        <taxon>Bacteria</taxon>
        <taxon>Pseudomonadati</taxon>
        <taxon>Pseudomonadota</taxon>
        <taxon>Betaproteobacteria</taxon>
        <taxon>Burkholderiales</taxon>
        <taxon>Oxalobacteraceae</taxon>
        <taxon>Telluria group</taxon>
        <taxon>Massilia</taxon>
    </lineage>
</organism>
<sequence length="257" mass="26653">MSTTKLLAGKRIAVLAADGFEQAQLDIPLAALAEGGAAVTLVSLRRGRIRGMHLHQPGELVRVDATVATAQAADHDGLFIPGGWVSPDALRQSAPARAFVQQFDVAAKPIAVLAQAPLVLVSAGLAARRTLAAWPGIRDDLVNAGATWRNDDVVRDAHVLSGRGAHDLSPFVQAMTALFAGEPAAAAAASAPSDPPQDSPLEQPNQSLRWLAAPSFGTMLSLALLGVGVVAAQRVRHRQAPADPPAPDLDASARARD</sequence>
<name>A0ABT1ZKS3_9BURK</name>
<dbReference type="Gene3D" id="3.40.50.880">
    <property type="match status" value="1"/>
</dbReference>
<dbReference type="InterPro" id="IPR029062">
    <property type="entry name" value="Class_I_gatase-like"/>
</dbReference>
<feature type="region of interest" description="Disordered" evidence="2">
    <location>
        <begin position="237"/>
        <end position="257"/>
    </location>
</feature>
<keyword evidence="3" id="KW-0812">Transmembrane</keyword>
<dbReference type="Proteomes" id="UP001204151">
    <property type="component" value="Unassembled WGS sequence"/>
</dbReference>
<evidence type="ECO:0000313" key="5">
    <source>
        <dbReference type="EMBL" id="MCS0580476.1"/>
    </source>
</evidence>
<evidence type="ECO:0000313" key="6">
    <source>
        <dbReference type="Proteomes" id="UP001204151"/>
    </source>
</evidence>